<dbReference type="PROSITE" id="PS50249">
    <property type="entry name" value="MPN"/>
    <property type="match status" value="1"/>
</dbReference>
<dbReference type="PROSITE" id="PS01302">
    <property type="entry name" value="UPF0758"/>
    <property type="match status" value="1"/>
</dbReference>
<dbReference type="PANTHER" id="PTHR30471">
    <property type="entry name" value="DNA REPAIR PROTEIN RADC"/>
    <property type="match status" value="1"/>
</dbReference>
<dbReference type="AlphaFoldDB" id="A0A096XHL0"/>
<keyword evidence="5" id="KW-0482">Metalloprotease</keyword>
<dbReference type="GO" id="GO:0006508">
    <property type="term" value="P:proteolysis"/>
    <property type="evidence" value="ECO:0007669"/>
    <property type="project" value="UniProtKB-KW"/>
</dbReference>
<dbReference type="InterPro" id="IPR025657">
    <property type="entry name" value="RadC_JAB"/>
</dbReference>
<evidence type="ECO:0000256" key="2">
    <source>
        <dbReference type="ARBA" id="ARBA00022723"/>
    </source>
</evidence>
<gene>
    <name evidence="7" type="ORF">K531_00365</name>
</gene>
<dbReference type="CDD" id="cd08071">
    <property type="entry name" value="MPN_DUF2466"/>
    <property type="match status" value="1"/>
</dbReference>
<dbReference type="GO" id="GO:0046872">
    <property type="term" value="F:metal ion binding"/>
    <property type="evidence" value="ECO:0007669"/>
    <property type="project" value="UniProtKB-KW"/>
</dbReference>
<keyword evidence="4" id="KW-0862">Zinc</keyword>
<evidence type="ECO:0000256" key="3">
    <source>
        <dbReference type="ARBA" id="ARBA00022801"/>
    </source>
</evidence>
<dbReference type="Gene3D" id="3.40.140.10">
    <property type="entry name" value="Cytidine Deaminase, domain 2"/>
    <property type="match status" value="1"/>
</dbReference>
<dbReference type="InterPro" id="IPR037518">
    <property type="entry name" value="MPN"/>
</dbReference>
<protein>
    <submittedName>
        <fullName evidence="7">DNA repair protein RadC</fullName>
    </submittedName>
</protein>
<dbReference type="SUPFAM" id="SSF102712">
    <property type="entry name" value="JAB1/MPN domain"/>
    <property type="match status" value="1"/>
</dbReference>
<proteinExistence type="predicted"/>
<feature type="domain" description="MPN" evidence="6">
    <location>
        <begin position="43"/>
        <end position="165"/>
    </location>
</feature>
<organism evidence="7">
    <name type="scientific">Vibrio cholerae VC833</name>
    <dbReference type="NCBI Taxonomy" id="1306408"/>
    <lineage>
        <taxon>Bacteria</taxon>
        <taxon>Pseudomonadati</taxon>
        <taxon>Pseudomonadota</taxon>
        <taxon>Gammaproteobacteria</taxon>
        <taxon>Vibrionales</taxon>
        <taxon>Vibrionaceae</taxon>
        <taxon>Vibrio</taxon>
    </lineage>
</organism>
<dbReference type="InterPro" id="IPR001405">
    <property type="entry name" value="UPF0758"/>
</dbReference>
<dbReference type="Pfam" id="PF04002">
    <property type="entry name" value="RadC"/>
    <property type="match status" value="1"/>
</dbReference>
<reference evidence="7" key="1">
    <citation type="journal article" date="2014" name="PLoS ONE">
        <title>Worldwide Occurrence of Integrative Conjugative Element Encoding Multidrug Resistance Determinants in Epidemic Vibrio cholerae O1.</title>
        <authorList>
            <person name="Marin M.A."/>
            <person name="Fonseca E.L."/>
            <person name="Andrade B.N."/>
            <person name="Cabral A.C."/>
            <person name="Vicente A.C."/>
        </authorList>
    </citation>
    <scope>NUCLEOTIDE SEQUENCE</scope>
    <source>
        <strain evidence="7">VC833</strain>
    </source>
</reference>
<accession>A0A096XHL0</accession>
<name>A0A096XHL0_VIBCL</name>
<dbReference type="GO" id="GO:0008237">
    <property type="term" value="F:metallopeptidase activity"/>
    <property type="evidence" value="ECO:0007669"/>
    <property type="project" value="UniProtKB-KW"/>
</dbReference>
<evidence type="ECO:0000259" key="6">
    <source>
        <dbReference type="PROSITE" id="PS50249"/>
    </source>
</evidence>
<dbReference type="NCBIfam" id="TIGR00608">
    <property type="entry name" value="radc"/>
    <property type="match status" value="1"/>
</dbReference>
<evidence type="ECO:0000256" key="4">
    <source>
        <dbReference type="ARBA" id="ARBA00022833"/>
    </source>
</evidence>
<dbReference type="InterPro" id="IPR020891">
    <property type="entry name" value="UPF0758_CS"/>
</dbReference>
<keyword evidence="3" id="KW-0378">Hydrolase</keyword>
<evidence type="ECO:0000313" key="7">
    <source>
        <dbReference type="EMBL" id="AHM25211.1"/>
    </source>
</evidence>
<keyword evidence="1" id="KW-0645">Protease</keyword>
<sequence>MKNRKFLAGEDAGTYIVPEQVTEADILDLALKLARGRLSKGRKIEQPSSAFSYLQTLMHEYEHEVFGVLFLDTKHRVIRFEELFKGTLDAASVYPREVTKRALELNAAAVILVHNHPSGDPEPSEADKRITHRLRDALSLVDIRTLDHVVVASEGCVSLAERGYL</sequence>
<keyword evidence="2" id="KW-0479">Metal-binding</keyword>
<dbReference type="EMBL" id="KC886258">
    <property type="protein sequence ID" value="AHM25211.1"/>
    <property type="molecule type" value="Genomic_DNA"/>
</dbReference>
<dbReference type="PANTHER" id="PTHR30471:SF3">
    <property type="entry name" value="UPF0758 PROTEIN YEES-RELATED"/>
    <property type="match status" value="1"/>
</dbReference>
<evidence type="ECO:0000256" key="5">
    <source>
        <dbReference type="ARBA" id="ARBA00023049"/>
    </source>
</evidence>
<evidence type="ECO:0000256" key="1">
    <source>
        <dbReference type="ARBA" id="ARBA00022670"/>
    </source>
</evidence>